<dbReference type="EMBL" id="ML994612">
    <property type="protein sequence ID" value="KAF2193928.1"/>
    <property type="molecule type" value="Genomic_DNA"/>
</dbReference>
<feature type="transmembrane region" description="Helical" evidence="2">
    <location>
        <begin position="12"/>
        <end position="34"/>
    </location>
</feature>
<evidence type="ECO:0000313" key="4">
    <source>
        <dbReference type="Proteomes" id="UP000800200"/>
    </source>
</evidence>
<dbReference type="OrthoDB" id="3800286at2759"/>
<feature type="compositionally biased region" description="Basic and acidic residues" evidence="1">
    <location>
        <begin position="71"/>
        <end position="92"/>
    </location>
</feature>
<keyword evidence="4" id="KW-1185">Reference proteome</keyword>
<reference evidence="3" key="1">
    <citation type="journal article" date="2020" name="Stud. Mycol.">
        <title>101 Dothideomycetes genomes: a test case for predicting lifestyles and emergence of pathogens.</title>
        <authorList>
            <person name="Haridas S."/>
            <person name="Albert R."/>
            <person name="Binder M."/>
            <person name="Bloem J."/>
            <person name="Labutti K."/>
            <person name="Salamov A."/>
            <person name="Andreopoulos B."/>
            <person name="Baker S."/>
            <person name="Barry K."/>
            <person name="Bills G."/>
            <person name="Bluhm B."/>
            <person name="Cannon C."/>
            <person name="Castanera R."/>
            <person name="Culley D."/>
            <person name="Daum C."/>
            <person name="Ezra D."/>
            <person name="Gonzalez J."/>
            <person name="Henrissat B."/>
            <person name="Kuo A."/>
            <person name="Liang C."/>
            <person name="Lipzen A."/>
            <person name="Lutzoni F."/>
            <person name="Magnuson J."/>
            <person name="Mondo S."/>
            <person name="Nolan M."/>
            <person name="Ohm R."/>
            <person name="Pangilinan J."/>
            <person name="Park H.-J."/>
            <person name="Ramirez L."/>
            <person name="Alfaro M."/>
            <person name="Sun H."/>
            <person name="Tritt A."/>
            <person name="Yoshinaga Y."/>
            <person name="Zwiers L.-H."/>
            <person name="Turgeon B."/>
            <person name="Goodwin S."/>
            <person name="Spatafora J."/>
            <person name="Crous P."/>
            <person name="Grigoriev I."/>
        </authorList>
    </citation>
    <scope>NUCLEOTIDE SEQUENCE</scope>
    <source>
        <strain evidence="3">CBS 207.26</strain>
    </source>
</reference>
<evidence type="ECO:0000256" key="1">
    <source>
        <dbReference type="SAM" id="MobiDB-lite"/>
    </source>
</evidence>
<dbReference type="Proteomes" id="UP000800200">
    <property type="component" value="Unassembled WGS sequence"/>
</dbReference>
<keyword evidence="2" id="KW-1133">Transmembrane helix</keyword>
<accession>A0A6A6ET73</accession>
<feature type="region of interest" description="Disordered" evidence="1">
    <location>
        <begin position="62"/>
        <end position="107"/>
    </location>
</feature>
<keyword evidence="2" id="KW-0812">Transmembrane</keyword>
<feature type="region of interest" description="Disordered" evidence="1">
    <location>
        <begin position="123"/>
        <end position="177"/>
    </location>
</feature>
<evidence type="ECO:0000313" key="3">
    <source>
        <dbReference type="EMBL" id="KAF2193928.1"/>
    </source>
</evidence>
<evidence type="ECO:0000256" key="2">
    <source>
        <dbReference type="SAM" id="Phobius"/>
    </source>
</evidence>
<dbReference type="AlphaFoldDB" id="A0A6A6ET73"/>
<proteinExistence type="predicted"/>
<gene>
    <name evidence="3" type="ORF">K469DRAFT_709409</name>
</gene>
<keyword evidence="2" id="KW-0472">Membrane</keyword>
<name>A0A6A6ET73_9PEZI</name>
<protein>
    <submittedName>
        <fullName evidence="3">Uncharacterized protein</fullName>
    </submittedName>
</protein>
<sequence length="177" mass="19047">MPTSIPLSAGAIAGLAGGAALVVGLIIFVAIWVYRRRHVDVNEIPIRRSKLGSRLGFRIFGDSPSRNGSRRGSEDSRKNDRDEKDLEKDNKAVESGGQWLDKSTIGRPKPAWLENGLLSVPKPSAPWVKKTDEPVSPPAPWVDKGTISAPRPGRPTSAEPLGRLSGMGLGMGYLNSK</sequence>
<organism evidence="3 4">
    <name type="scientific">Zopfia rhizophila CBS 207.26</name>
    <dbReference type="NCBI Taxonomy" id="1314779"/>
    <lineage>
        <taxon>Eukaryota</taxon>
        <taxon>Fungi</taxon>
        <taxon>Dikarya</taxon>
        <taxon>Ascomycota</taxon>
        <taxon>Pezizomycotina</taxon>
        <taxon>Dothideomycetes</taxon>
        <taxon>Dothideomycetes incertae sedis</taxon>
        <taxon>Zopfiaceae</taxon>
        <taxon>Zopfia</taxon>
    </lineage>
</organism>